<dbReference type="InterPro" id="IPR005119">
    <property type="entry name" value="LysR_subst-bd"/>
</dbReference>
<evidence type="ECO:0000259" key="5">
    <source>
        <dbReference type="PROSITE" id="PS50931"/>
    </source>
</evidence>
<dbReference type="GO" id="GO:0005829">
    <property type="term" value="C:cytosol"/>
    <property type="evidence" value="ECO:0007669"/>
    <property type="project" value="TreeGrafter"/>
</dbReference>
<evidence type="ECO:0000256" key="1">
    <source>
        <dbReference type="ARBA" id="ARBA00009437"/>
    </source>
</evidence>
<name>A0AA42TWN9_9BURK</name>
<dbReference type="PROSITE" id="PS50931">
    <property type="entry name" value="HTH_LYSR"/>
    <property type="match status" value="1"/>
</dbReference>
<accession>A0AA42TWN9</accession>
<dbReference type="InterPro" id="IPR036388">
    <property type="entry name" value="WH-like_DNA-bd_sf"/>
</dbReference>
<gene>
    <name evidence="6" type="ORF">N5D63_24845</name>
</gene>
<keyword evidence="4" id="KW-0804">Transcription</keyword>
<dbReference type="PANTHER" id="PTHR30419">
    <property type="entry name" value="HTH-TYPE TRANSCRIPTIONAL REGULATOR YBHD"/>
    <property type="match status" value="1"/>
</dbReference>
<evidence type="ECO:0000313" key="7">
    <source>
        <dbReference type="Proteomes" id="UP001161065"/>
    </source>
</evidence>
<evidence type="ECO:0000256" key="2">
    <source>
        <dbReference type="ARBA" id="ARBA00023015"/>
    </source>
</evidence>
<evidence type="ECO:0000313" key="6">
    <source>
        <dbReference type="EMBL" id="MDH1337369.1"/>
    </source>
</evidence>
<sequence>MNLQQLRHLIALFETGSFSRAAEQTHLTQPALSRSIQLLEEELGVPLIDRVGKRNEFTAYGKVVLARARRVVFEAEELKRSTLLLREGSVGRLRVGLTTTPAALFMLQVLKTFAMSHPKIHLEIAQGATSTLLEQLERKQLDAVVADARAVPPSEDLAMESLPSLEAGCLCRAGHPLLQEARPVSLQQLTRYPVAATYLSEEVGRIFVERHGGAAHPDQLVTLRCDSISTLLQVAAETDTVCLAVYATALDQLASGTLKVLAITPSLEASAHYGIVSLAGRTAPPALNLLRSVLTSESVRIQRVLPER</sequence>
<dbReference type="RefSeq" id="WP_003063682.1">
    <property type="nucleotide sequence ID" value="NZ_ADVQ01000030.1"/>
</dbReference>
<dbReference type="InterPro" id="IPR036390">
    <property type="entry name" value="WH_DNA-bd_sf"/>
</dbReference>
<protein>
    <submittedName>
        <fullName evidence="6">LysR family transcriptional regulator</fullName>
    </submittedName>
</protein>
<keyword evidence="3" id="KW-0238">DNA-binding</keyword>
<feature type="domain" description="HTH lysR-type" evidence="5">
    <location>
        <begin position="1"/>
        <end position="58"/>
    </location>
</feature>
<dbReference type="AlphaFoldDB" id="A0AA42TWN9"/>
<dbReference type="GO" id="GO:0003700">
    <property type="term" value="F:DNA-binding transcription factor activity"/>
    <property type="evidence" value="ECO:0007669"/>
    <property type="project" value="InterPro"/>
</dbReference>
<dbReference type="Proteomes" id="UP001161065">
    <property type="component" value="Unassembled WGS sequence"/>
</dbReference>
<dbReference type="Pfam" id="PF00126">
    <property type="entry name" value="HTH_1"/>
    <property type="match status" value="1"/>
</dbReference>
<reference evidence="6" key="1">
    <citation type="submission" date="2022-09" db="EMBL/GenBank/DDBJ databases">
        <title>Intensive care unit water sources are persistently colonized with multi-drug resistant bacteria and are the site of extensive horizontal gene transfer of antibiotic resistance genes.</title>
        <authorList>
            <person name="Diorio-Toth L."/>
        </authorList>
    </citation>
    <scope>NUCLEOTIDE SEQUENCE</scope>
    <source>
        <strain evidence="6">GD03832</strain>
    </source>
</reference>
<dbReference type="PRINTS" id="PR00039">
    <property type="entry name" value="HTHLYSR"/>
</dbReference>
<dbReference type="SUPFAM" id="SSF53850">
    <property type="entry name" value="Periplasmic binding protein-like II"/>
    <property type="match status" value="1"/>
</dbReference>
<evidence type="ECO:0000256" key="4">
    <source>
        <dbReference type="ARBA" id="ARBA00023163"/>
    </source>
</evidence>
<dbReference type="InterPro" id="IPR000847">
    <property type="entry name" value="LysR_HTH_N"/>
</dbReference>
<comment type="caution">
    <text evidence="6">The sequence shown here is derived from an EMBL/GenBank/DDBJ whole genome shotgun (WGS) entry which is preliminary data.</text>
</comment>
<keyword evidence="2" id="KW-0805">Transcription regulation</keyword>
<dbReference type="InterPro" id="IPR050950">
    <property type="entry name" value="HTH-type_LysR_regulators"/>
</dbReference>
<evidence type="ECO:0000256" key="3">
    <source>
        <dbReference type="ARBA" id="ARBA00023125"/>
    </source>
</evidence>
<proteinExistence type="inferred from homology"/>
<dbReference type="GO" id="GO:0003677">
    <property type="term" value="F:DNA binding"/>
    <property type="evidence" value="ECO:0007669"/>
    <property type="project" value="UniProtKB-KW"/>
</dbReference>
<comment type="similarity">
    <text evidence="1">Belongs to the LysR transcriptional regulatory family.</text>
</comment>
<dbReference type="Gene3D" id="3.40.190.10">
    <property type="entry name" value="Periplasmic binding protein-like II"/>
    <property type="match status" value="2"/>
</dbReference>
<dbReference type="CDD" id="cd05466">
    <property type="entry name" value="PBP2_LTTR_substrate"/>
    <property type="match status" value="1"/>
</dbReference>
<dbReference type="Pfam" id="PF03466">
    <property type="entry name" value="LysR_substrate"/>
    <property type="match status" value="1"/>
</dbReference>
<dbReference type="EMBL" id="JAOCEK010000037">
    <property type="protein sequence ID" value="MDH1337369.1"/>
    <property type="molecule type" value="Genomic_DNA"/>
</dbReference>
<organism evidence="6 7">
    <name type="scientific">Comamonas thiooxydans</name>
    <dbReference type="NCBI Taxonomy" id="363952"/>
    <lineage>
        <taxon>Bacteria</taxon>
        <taxon>Pseudomonadati</taxon>
        <taxon>Pseudomonadota</taxon>
        <taxon>Betaproteobacteria</taxon>
        <taxon>Burkholderiales</taxon>
        <taxon>Comamonadaceae</taxon>
        <taxon>Comamonas</taxon>
    </lineage>
</organism>
<dbReference type="FunFam" id="1.10.10.10:FF:000001">
    <property type="entry name" value="LysR family transcriptional regulator"/>
    <property type="match status" value="1"/>
</dbReference>
<dbReference type="Gene3D" id="1.10.10.10">
    <property type="entry name" value="Winged helix-like DNA-binding domain superfamily/Winged helix DNA-binding domain"/>
    <property type="match status" value="1"/>
</dbReference>
<dbReference type="PANTHER" id="PTHR30419:SF30">
    <property type="entry name" value="LYSR FAMILY TRANSCRIPTIONAL REGULATOR"/>
    <property type="match status" value="1"/>
</dbReference>
<dbReference type="SUPFAM" id="SSF46785">
    <property type="entry name" value="Winged helix' DNA-binding domain"/>
    <property type="match status" value="1"/>
</dbReference>